<evidence type="ECO:0000259" key="1">
    <source>
        <dbReference type="Pfam" id="PF12728"/>
    </source>
</evidence>
<dbReference type="InterPro" id="IPR010093">
    <property type="entry name" value="SinI_DNA-bd"/>
</dbReference>
<organism evidence="3 4">
    <name type="scientific">Dehalococcoides mccartyi</name>
    <dbReference type="NCBI Taxonomy" id="61435"/>
    <lineage>
        <taxon>Bacteria</taxon>
        <taxon>Bacillati</taxon>
        <taxon>Chloroflexota</taxon>
        <taxon>Dehalococcoidia</taxon>
        <taxon>Dehalococcoidales</taxon>
        <taxon>Dehalococcoidaceae</taxon>
        <taxon>Dehalococcoides</taxon>
    </lineage>
</organism>
<keyword evidence="3" id="KW-0238">DNA-binding</keyword>
<evidence type="ECO:0000313" key="4">
    <source>
        <dbReference type="Proteomes" id="UP000248786"/>
    </source>
</evidence>
<evidence type="ECO:0000313" key="3">
    <source>
        <dbReference type="EMBL" id="RAL70339.1"/>
    </source>
</evidence>
<dbReference type="EMBL" id="QGLC01000011">
    <property type="protein sequence ID" value="RAL69209.1"/>
    <property type="molecule type" value="Genomic_DNA"/>
</dbReference>
<dbReference type="InterPro" id="IPR041657">
    <property type="entry name" value="HTH_17"/>
</dbReference>
<dbReference type="RefSeq" id="WP_011309708.1">
    <property type="nucleotide sequence ID" value="NZ_JSWM01000007.1"/>
</dbReference>
<accession>A0A328ESK2</accession>
<dbReference type="Proteomes" id="UP000249146">
    <property type="component" value="Unassembled WGS sequence"/>
</dbReference>
<evidence type="ECO:0000313" key="5">
    <source>
        <dbReference type="Proteomes" id="UP000249146"/>
    </source>
</evidence>
<gene>
    <name evidence="3" type="ORF">C1G86_1245</name>
    <name evidence="2" type="ORF">C1G87_1205</name>
</gene>
<proteinExistence type="predicted"/>
<reference evidence="4 5" key="1">
    <citation type="submission" date="2018-05" db="EMBL/GenBank/DDBJ databases">
        <title>Draft genome sequences of Dehalococcoides mccartyi strains RC and KS.</title>
        <authorList>
            <person name="Higgins S.A."/>
            <person name="Padilla-Crespo E."/>
            <person name="Loeffler F.E."/>
        </authorList>
    </citation>
    <scope>NUCLEOTIDE SEQUENCE [LARGE SCALE GENOMIC DNA]</scope>
    <source>
        <strain evidence="3 4">KS</strain>
        <strain evidence="2 5">RC</strain>
    </source>
</reference>
<dbReference type="Pfam" id="PF12728">
    <property type="entry name" value="HTH_17"/>
    <property type="match status" value="1"/>
</dbReference>
<feature type="domain" description="Helix-turn-helix" evidence="1">
    <location>
        <begin position="12"/>
        <end position="62"/>
    </location>
</feature>
<dbReference type="GO" id="GO:0003677">
    <property type="term" value="F:DNA binding"/>
    <property type="evidence" value="ECO:0007669"/>
    <property type="project" value="UniProtKB-KW"/>
</dbReference>
<dbReference type="EMBL" id="QGLD01000011">
    <property type="protein sequence ID" value="RAL70339.1"/>
    <property type="molecule type" value="Genomic_DNA"/>
</dbReference>
<name>A0A328ESK2_9CHLR</name>
<dbReference type="Gene3D" id="1.10.1660.10">
    <property type="match status" value="1"/>
</dbReference>
<dbReference type="NCBIfam" id="TIGR01764">
    <property type="entry name" value="excise"/>
    <property type="match status" value="1"/>
</dbReference>
<evidence type="ECO:0000313" key="2">
    <source>
        <dbReference type="EMBL" id="RAL69209.1"/>
    </source>
</evidence>
<dbReference type="SUPFAM" id="SSF46955">
    <property type="entry name" value="Putative DNA-binding domain"/>
    <property type="match status" value="1"/>
</dbReference>
<comment type="caution">
    <text evidence="3">The sequence shown here is derived from an EMBL/GenBank/DDBJ whole genome shotgun (WGS) entry which is preliminary data.</text>
</comment>
<sequence length="74" mass="8700">MTNHEDNIVSPMLTTSEVAHMLNVHINTVRRWSNQMVLKSYRIGARGDRRFRKEDVEQFLERAGKTKLLKETQS</sequence>
<protein>
    <submittedName>
        <fullName evidence="3">DNA-binding protein, excisionase family</fullName>
    </submittedName>
</protein>
<dbReference type="InterPro" id="IPR009061">
    <property type="entry name" value="DNA-bd_dom_put_sf"/>
</dbReference>
<dbReference type="Proteomes" id="UP000248786">
    <property type="component" value="Unassembled WGS sequence"/>
</dbReference>
<dbReference type="AlphaFoldDB" id="A0A328ESK2"/>